<evidence type="ECO:0000313" key="2">
    <source>
        <dbReference type="Proteomes" id="UP000188637"/>
    </source>
</evidence>
<sequence>MNKKGIWTSILAFFGTFILGFGVYAYAMTYYRPVNNVTINYGYRYVLDGIRILNGNPALKYQGVVYAPLDNILQALGYNTAVQDDGVSITTRNITGPTYYPPYPPANMLPPVSNPVGPVSTNQSIPRAFISSIDFASDSLVVYPEGQPNNQLRLNLTPKTTIKFSDGLRANFSDLNLDMPLKINYSIDTTKSNLPQAYANTITIIQAYVTPIPEPR</sequence>
<reference evidence="1" key="1">
    <citation type="submission" date="2016-08" db="EMBL/GenBank/DDBJ databases">
        <authorList>
            <person name="Ngugi D.K."/>
            <person name="Miyake S."/>
            <person name="Stingl U."/>
        </authorList>
    </citation>
    <scope>NUCLEOTIDE SEQUENCE</scope>
    <source>
        <strain evidence="1">SCG-D08WGA-EpuloA1</strain>
    </source>
</reference>
<comment type="caution">
    <text evidence="1">The sequence shown here is derived from an EMBL/GenBank/DDBJ whole genome shotgun (WGS) entry which is preliminary data.</text>
</comment>
<gene>
    <name evidence="1" type="ORF">AN640_06660</name>
</gene>
<dbReference type="EMBL" id="LJHD01000163">
    <property type="protein sequence ID" value="ONI43143.1"/>
    <property type="molecule type" value="Genomic_DNA"/>
</dbReference>
<name>A0ACC8XHD5_9FIRM</name>
<evidence type="ECO:0000313" key="1">
    <source>
        <dbReference type="EMBL" id="ONI43143.1"/>
    </source>
</evidence>
<keyword evidence="2" id="KW-1185">Reference proteome</keyword>
<accession>A0ACC8XHD5</accession>
<proteinExistence type="predicted"/>
<dbReference type="Proteomes" id="UP000188637">
    <property type="component" value="Unassembled WGS sequence"/>
</dbReference>
<protein>
    <submittedName>
        <fullName evidence="1">Uncharacterized protein</fullName>
    </submittedName>
</protein>
<organism evidence="1 2">
    <name type="scientific">Candidatus Epulonipiscium fishelsonii</name>
    <dbReference type="NCBI Taxonomy" id="77094"/>
    <lineage>
        <taxon>Bacteria</taxon>
        <taxon>Bacillati</taxon>
        <taxon>Bacillota</taxon>
        <taxon>Clostridia</taxon>
        <taxon>Lachnospirales</taxon>
        <taxon>Lachnospiraceae</taxon>
        <taxon>Candidatus Epulonipiscium</taxon>
    </lineage>
</organism>